<dbReference type="PATRIC" id="fig|1590043.3.peg.2254"/>
<sequence length="220" mass="24671">MAKFAFEIEYQPREAHGKGASRRLRNENLVLGVVYGGDDKPESIALNHFHVTKALENEAVYSHILTLTSNGKKQRVVLKDIQRHPYKSRVLHMDFLRISENKPIIMHVPLHFLGENEAPGVTLGGGTWTHHMVELEVKCLPRDLPEFIEVDLSNAELNTIVHLSQIKLPKGVELTSVVHSHEDDLPVVSLAKSKRPEEDETESETPTTEVEPKGKEAKAG</sequence>
<evidence type="ECO:0000256" key="5">
    <source>
        <dbReference type="HAMAP-Rule" id="MF_01334"/>
    </source>
</evidence>
<evidence type="ECO:0000256" key="2">
    <source>
        <dbReference type="ARBA" id="ARBA00022884"/>
    </source>
</evidence>
<dbReference type="RefSeq" id="WP_075066824.1">
    <property type="nucleotide sequence ID" value="NZ_LKAJ02000001.1"/>
</dbReference>
<feature type="region of interest" description="Disordered" evidence="6">
    <location>
        <begin position="185"/>
        <end position="220"/>
    </location>
</feature>
<proteinExistence type="inferred from homology"/>
<organism evidence="9">
    <name type="scientific">Candidatus Berkiella aquae</name>
    <dbReference type="NCBI Taxonomy" id="295108"/>
    <lineage>
        <taxon>Bacteria</taxon>
        <taxon>Pseudomonadati</taxon>
        <taxon>Pseudomonadota</taxon>
        <taxon>Gammaproteobacteria</taxon>
        <taxon>Candidatus Berkiellales</taxon>
        <taxon>Candidatus Berkiellaceae</taxon>
        <taxon>Candidatus Berkiella</taxon>
    </lineage>
</organism>
<feature type="domain" description="Large ribosomal subunit protein bL25 beta" evidence="8">
    <location>
        <begin position="104"/>
        <end position="192"/>
    </location>
</feature>
<name>A0A0Q9YVR1_9GAMM</name>
<dbReference type="GO" id="GO:0008097">
    <property type="term" value="F:5S rRNA binding"/>
    <property type="evidence" value="ECO:0007669"/>
    <property type="project" value="InterPro"/>
</dbReference>
<evidence type="ECO:0000256" key="4">
    <source>
        <dbReference type="ARBA" id="ARBA00023274"/>
    </source>
</evidence>
<feature type="domain" description="Large ribosomal subunit protein bL25 L25" evidence="7">
    <location>
        <begin position="8"/>
        <end position="95"/>
    </location>
</feature>
<evidence type="ECO:0000259" key="7">
    <source>
        <dbReference type="Pfam" id="PF01386"/>
    </source>
</evidence>
<comment type="function">
    <text evidence="5">This is one of the proteins that binds to the 5S RNA in the ribosome where it forms part of the central protuberance.</text>
</comment>
<dbReference type="Gene3D" id="2.40.240.10">
    <property type="entry name" value="Ribosomal Protein L25, Chain P"/>
    <property type="match status" value="1"/>
</dbReference>
<feature type="compositionally biased region" description="Basic and acidic residues" evidence="6">
    <location>
        <begin position="210"/>
        <end position="220"/>
    </location>
</feature>
<dbReference type="EMBL" id="LKAJ02000001">
    <property type="protein sequence ID" value="MCS5710690.1"/>
    <property type="molecule type" value="Genomic_DNA"/>
</dbReference>
<comment type="similarity">
    <text evidence="5">Belongs to the bacterial ribosomal protein bL25 family. CTC subfamily.</text>
</comment>
<dbReference type="InterPro" id="IPR001021">
    <property type="entry name" value="Ribosomal_bL25_long"/>
</dbReference>
<dbReference type="NCBIfam" id="NF004130">
    <property type="entry name" value="PRK05618.1-5"/>
    <property type="match status" value="1"/>
</dbReference>
<dbReference type="GO" id="GO:0003735">
    <property type="term" value="F:structural constituent of ribosome"/>
    <property type="evidence" value="ECO:0007669"/>
    <property type="project" value="InterPro"/>
</dbReference>
<dbReference type="GO" id="GO:0006412">
    <property type="term" value="P:translation"/>
    <property type="evidence" value="ECO:0007669"/>
    <property type="project" value="UniProtKB-UniRule"/>
</dbReference>
<dbReference type="EMBL" id="LKAJ01000009">
    <property type="protein sequence ID" value="KRG20721.1"/>
    <property type="molecule type" value="Genomic_DNA"/>
</dbReference>
<dbReference type="InterPro" id="IPR011035">
    <property type="entry name" value="Ribosomal_bL25/Gln-tRNA_synth"/>
</dbReference>
<reference evidence="10" key="2">
    <citation type="journal article" date="2016" name="Genome Announc.">
        <title>Draft Genome Sequences of Two Novel Amoeba-Resistant Intranuclear Bacteria, 'Candidatus Berkiella cookevillensis' and 'Candidatus Berkiella aquae'.</title>
        <authorList>
            <person name="Mehari Y.T."/>
            <person name="Arivett B.A."/>
            <person name="Farone A.L."/>
            <person name="Gunderson J.H."/>
            <person name="Farone M.B."/>
        </authorList>
    </citation>
    <scope>NUCLEOTIDE SEQUENCE</scope>
    <source>
        <strain evidence="10">HT99</strain>
    </source>
</reference>
<keyword evidence="2 5" id="KW-0694">RNA-binding</keyword>
<protein>
    <recommendedName>
        <fullName evidence="5">Large ribosomal subunit protein bL25</fullName>
    </recommendedName>
    <alternativeName>
        <fullName evidence="5">General stress protein CTC</fullName>
    </alternativeName>
</protein>
<dbReference type="InterPro" id="IPR020057">
    <property type="entry name" value="Ribosomal_bL25_b-dom"/>
</dbReference>
<evidence type="ECO:0000313" key="9">
    <source>
        <dbReference type="EMBL" id="KRG20721.1"/>
    </source>
</evidence>
<evidence type="ECO:0000256" key="3">
    <source>
        <dbReference type="ARBA" id="ARBA00022980"/>
    </source>
</evidence>
<dbReference type="STRING" id="295108.HT99x_02209"/>
<evidence type="ECO:0000259" key="8">
    <source>
        <dbReference type="Pfam" id="PF14693"/>
    </source>
</evidence>
<evidence type="ECO:0000313" key="10">
    <source>
        <dbReference type="EMBL" id="MCS5710690.1"/>
    </source>
</evidence>
<dbReference type="Gene3D" id="2.170.120.20">
    <property type="entry name" value="Ribosomal protein L25, beta domain"/>
    <property type="match status" value="1"/>
</dbReference>
<keyword evidence="4 5" id="KW-0687">Ribonucleoprotein</keyword>
<dbReference type="PANTHER" id="PTHR33284:SF1">
    <property type="entry name" value="RIBOSOMAL PROTEIN L25_GLN-TRNA SYNTHETASE, ANTI-CODON-BINDING DOMAIN-CONTAINING PROTEIN"/>
    <property type="match status" value="1"/>
</dbReference>
<reference evidence="10" key="3">
    <citation type="submission" date="2021-06" db="EMBL/GenBank/DDBJ databases">
        <title>Genomic Description and Analysis of Intracellular Bacteria, Candidatus Berkiella cookevillensis and Candidatus Berkiella aquae.</title>
        <authorList>
            <person name="Kidane D.T."/>
            <person name="Mehari Y.T."/>
            <person name="Rice F.C."/>
            <person name="Arivett B.A."/>
            <person name="Farone A.L."/>
            <person name="Berk S.G."/>
            <person name="Farone M.B."/>
        </authorList>
    </citation>
    <scope>NUCLEOTIDE SEQUENCE</scope>
    <source>
        <strain evidence="10">HT99</strain>
    </source>
</reference>
<dbReference type="Pfam" id="PF01386">
    <property type="entry name" value="Ribosomal_L25p"/>
    <property type="match status" value="1"/>
</dbReference>
<dbReference type="NCBIfam" id="NF004612">
    <property type="entry name" value="PRK05943.1"/>
    <property type="match status" value="1"/>
</dbReference>
<evidence type="ECO:0000313" key="11">
    <source>
        <dbReference type="Proteomes" id="UP000051497"/>
    </source>
</evidence>
<comment type="subunit">
    <text evidence="5">Part of the 50S ribosomal subunit; part of the 5S rRNA/L5/L18/L25 subcomplex. Contacts the 5S rRNA. Binds to the 5S rRNA independently of L5 and L18.</text>
</comment>
<dbReference type="PANTHER" id="PTHR33284">
    <property type="entry name" value="RIBOSOMAL PROTEIN L25/GLN-TRNA SYNTHETASE, ANTI-CODON-BINDING DOMAIN-CONTAINING PROTEIN"/>
    <property type="match status" value="1"/>
</dbReference>
<gene>
    <name evidence="5 9" type="primary">rplY</name>
    <name evidence="5" type="synonym">ctc</name>
    <name evidence="10" type="ORF">HT99x_004555</name>
    <name evidence="9" type="ORF">HT99x_02209</name>
</gene>
<evidence type="ECO:0000256" key="1">
    <source>
        <dbReference type="ARBA" id="ARBA00022730"/>
    </source>
</evidence>
<dbReference type="CDD" id="cd00495">
    <property type="entry name" value="Ribosomal_L25_TL5_CTC"/>
    <property type="match status" value="1"/>
</dbReference>
<dbReference type="GO" id="GO:0022625">
    <property type="term" value="C:cytosolic large ribosomal subunit"/>
    <property type="evidence" value="ECO:0007669"/>
    <property type="project" value="TreeGrafter"/>
</dbReference>
<dbReference type="NCBIfam" id="TIGR00731">
    <property type="entry name" value="bL25_bact_ctc"/>
    <property type="match status" value="1"/>
</dbReference>
<reference evidence="9" key="1">
    <citation type="submission" date="2015-09" db="EMBL/GenBank/DDBJ databases">
        <title>Draft Genome Sequences of Two Novel Amoeba-resistant Intranuclear Bacteria, Candidatus Berkiella cookevillensis and Candidatus Berkiella aquae.</title>
        <authorList>
            <person name="Mehari Y.T."/>
            <person name="Arivett B.A."/>
            <person name="Farone A.L."/>
            <person name="Gunderson J.H."/>
            <person name="Farone M.B."/>
        </authorList>
    </citation>
    <scope>NUCLEOTIDE SEQUENCE [LARGE SCALE GENOMIC DNA]</scope>
    <source>
        <strain evidence="9">HT99</strain>
    </source>
</reference>
<keyword evidence="3 5" id="KW-0689">Ribosomal protein</keyword>
<dbReference type="OrthoDB" id="9806411at2"/>
<dbReference type="InterPro" id="IPR020930">
    <property type="entry name" value="Ribosomal_uL5_bac-type"/>
</dbReference>
<dbReference type="InterPro" id="IPR037121">
    <property type="entry name" value="Ribosomal_bL25_C"/>
</dbReference>
<dbReference type="SUPFAM" id="SSF50715">
    <property type="entry name" value="Ribosomal protein L25-like"/>
    <property type="match status" value="1"/>
</dbReference>
<dbReference type="Proteomes" id="UP000051497">
    <property type="component" value="Unassembled WGS sequence"/>
</dbReference>
<accession>A0A0Q9YVR1</accession>
<keyword evidence="11" id="KW-1185">Reference proteome</keyword>
<dbReference type="HAMAP" id="MF_01334">
    <property type="entry name" value="Ribosomal_bL25_CTC"/>
    <property type="match status" value="1"/>
</dbReference>
<dbReference type="InterPro" id="IPR020056">
    <property type="entry name" value="Rbsml_bL25/Gln-tRNA_synth_N"/>
</dbReference>
<dbReference type="AlphaFoldDB" id="A0A0Q9YVR1"/>
<keyword evidence="1 5" id="KW-0699">rRNA-binding</keyword>
<dbReference type="InterPro" id="IPR029751">
    <property type="entry name" value="Ribosomal_L25_dom"/>
</dbReference>
<dbReference type="Pfam" id="PF14693">
    <property type="entry name" value="Ribosomal_TL5_C"/>
    <property type="match status" value="1"/>
</dbReference>
<evidence type="ECO:0000256" key="6">
    <source>
        <dbReference type="SAM" id="MobiDB-lite"/>
    </source>
</evidence>
<comment type="caution">
    <text evidence="9">The sequence shown here is derived from an EMBL/GenBank/DDBJ whole genome shotgun (WGS) entry which is preliminary data.</text>
</comment>